<dbReference type="SUPFAM" id="SSF56235">
    <property type="entry name" value="N-terminal nucleophile aminohydrolases (Ntn hydrolases)"/>
    <property type="match status" value="1"/>
</dbReference>
<dbReference type="AlphaFoldDB" id="A0A5C7A560"/>
<reference evidence="1 2" key="1">
    <citation type="submission" date="2019-08" db="EMBL/GenBank/DDBJ databases">
        <title>Genome sequence of Psychrobacter frigidicola ACAM304 (type strain).</title>
        <authorList>
            <person name="Bowman J.P."/>
        </authorList>
    </citation>
    <scope>NUCLEOTIDE SEQUENCE [LARGE SCALE GENOMIC DNA]</scope>
    <source>
        <strain evidence="1 2">ACAM 304</strain>
    </source>
</reference>
<evidence type="ECO:0008006" key="3">
    <source>
        <dbReference type="Google" id="ProtNLM"/>
    </source>
</evidence>
<gene>
    <name evidence="1" type="ORF">ES754_02265</name>
</gene>
<keyword evidence="2" id="KW-1185">Reference proteome</keyword>
<sequence length="592" mass="67343">MANYIFIKARQEVKSSKMLQELEQVCSLLTPVAIKGKSQDTVEVWPDDSGSFYAIQNSESVAKPEQGALIIGWLHQSDSNKSGACNSEADGSYAVIKNTENGISFFSDQFGSRTLWYYFDDTKIIVSTSQRAVVTLKGSFRLNEETLAWYLSSGSQGPFISWDQDIKQVLPNLEYKLDVTDWYLDSKQKPGMDIPPSGSTKMSDYLDLYQNQVTESLDQIINEYPEGQVLMPLSGGLDSRLLLALSNNADLDDKLSLVNWGVLNQKGIFDDKVAAQRVANFYKKNLLDMSLPTEISAYDQVLDHFSEASEGRIDHFNAFTDGFKMWDEFFQRGYRMIIRGDIPFPAGLCLDEFQVRTMMGLELFSDYSNMNDFNVKEYSEPQKEYLTKRLEGESLIRWRDRTLTDIRVPIVMAAYSHQISAFAENRTPMMSWSLFKLYMGLPDKEKGDKLHIKMLWQKYDRSGVPSHAVGSLRSMDSYFNNKEGKKYLLDKLALLIEGKYLSSSLVDSVHEILSKQEFSSLEQQHTAVSKKALVSQKIQTLLSNHLPALPKAYLKSKRSKKLSVITIAYRIVLAEKIITMYGTDARQIKESE</sequence>
<accession>A0A5C7A560</accession>
<comment type="caution">
    <text evidence="1">The sequence shown here is derived from an EMBL/GenBank/DDBJ whole genome shotgun (WGS) entry which is preliminary data.</text>
</comment>
<evidence type="ECO:0000313" key="1">
    <source>
        <dbReference type="EMBL" id="TXD97815.1"/>
    </source>
</evidence>
<dbReference type="SUPFAM" id="SSF52402">
    <property type="entry name" value="Adenine nucleotide alpha hydrolases-like"/>
    <property type="match status" value="1"/>
</dbReference>
<dbReference type="Gene3D" id="3.40.50.620">
    <property type="entry name" value="HUPs"/>
    <property type="match status" value="1"/>
</dbReference>
<dbReference type="Proteomes" id="UP000321903">
    <property type="component" value="Unassembled WGS sequence"/>
</dbReference>
<dbReference type="EMBL" id="VORZ01000001">
    <property type="protein sequence ID" value="TXD97815.1"/>
    <property type="molecule type" value="Genomic_DNA"/>
</dbReference>
<dbReference type="InterPro" id="IPR014729">
    <property type="entry name" value="Rossmann-like_a/b/a_fold"/>
</dbReference>
<evidence type="ECO:0000313" key="2">
    <source>
        <dbReference type="Proteomes" id="UP000321903"/>
    </source>
</evidence>
<name>A0A5C7A560_9GAMM</name>
<dbReference type="RefSeq" id="WP_147221673.1">
    <property type="nucleotide sequence ID" value="NZ_CAJGYY010000001.1"/>
</dbReference>
<dbReference type="InterPro" id="IPR029055">
    <property type="entry name" value="Ntn_hydrolases_N"/>
</dbReference>
<proteinExistence type="predicted"/>
<protein>
    <recommendedName>
        <fullName evidence="3">Asparagine synthetase domain-containing protein</fullName>
    </recommendedName>
</protein>
<organism evidence="1 2">
    <name type="scientific">Psychrobacter frigidicola</name>
    <dbReference type="NCBI Taxonomy" id="45611"/>
    <lineage>
        <taxon>Bacteria</taxon>
        <taxon>Pseudomonadati</taxon>
        <taxon>Pseudomonadota</taxon>
        <taxon>Gammaproteobacteria</taxon>
        <taxon>Moraxellales</taxon>
        <taxon>Moraxellaceae</taxon>
        <taxon>Psychrobacter</taxon>
    </lineage>
</organism>
<dbReference type="OrthoDB" id="4897717at2"/>